<dbReference type="Proteomes" id="UP001186974">
    <property type="component" value="Unassembled WGS sequence"/>
</dbReference>
<gene>
    <name evidence="1" type="ORF">LTS18_013700</name>
</gene>
<sequence length="279" mass="30632">MTSPITPTFDDGFDVLDNSQRLDPAMFAPNPALFPTPDQAMKSYAVRTQEPNFRYPAPEVATNPYFQPLSPAIEQQPPITRPSQPQLQTQHQPQQQPQSASKPPSKKNTYPCPLSKEFSCNDFFTTSGHAARHAKKHTGRKDAICPDCNKAFTRKDNMEQHRRTHQNGRNVAKAGSDASSSSSRKPKPSLKRPKPASLHQATAPLIDPTLPASPASSFGFNDVASVPTMQHAYPSLYQEPVAYPGLIPDYQRQPSFTVGLDALAIAATGDGSKRRKLDI</sequence>
<dbReference type="EMBL" id="JAWDJW010000427">
    <property type="protein sequence ID" value="KAK3080729.1"/>
    <property type="molecule type" value="Genomic_DNA"/>
</dbReference>
<proteinExistence type="predicted"/>
<comment type="caution">
    <text evidence="1">The sequence shown here is derived from an EMBL/GenBank/DDBJ whole genome shotgun (WGS) entry which is preliminary data.</text>
</comment>
<evidence type="ECO:0000313" key="1">
    <source>
        <dbReference type="EMBL" id="KAK3080729.1"/>
    </source>
</evidence>
<evidence type="ECO:0000313" key="2">
    <source>
        <dbReference type="Proteomes" id="UP001186974"/>
    </source>
</evidence>
<reference evidence="1" key="1">
    <citation type="submission" date="2024-09" db="EMBL/GenBank/DDBJ databases">
        <title>Black Yeasts Isolated from many extreme environments.</title>
        <authorList>
            <person name="Coleine C."/>
            <person name="Stajich J.E."/>
            <person name="Selbmann L."/>
        </authorList>
    </citation>
    <scope>NUCLEOTIDE SEQUENCE</scope>
    <source>
        <strain evidence="1">CCFEE 5737</strain>
    </source>
</reference>
<protein>
    <submittedName>
        <fullName evidence="1">Uncharacterized protein</fullName>
    </submittedName>
</protein>
<keyword evidence="2" id="KW-1185">Reference proteome</keyword>
<accession>A0ACC3DVY5</accession>
<organism evidence="1 2">
    <name type="scientific">Coniosporium uncinatum</name>
    <dbReference type="NCBI Taxonomy" id="93489"/>
    <lineage>
        <taxon>Eukaryota</taxon>
        <taxon>Fungi</taxon>
        <taxon>Dikarya</taxon>
        <taxon>Ascomycota</taxon>
        <taxon>Pezizomycotina</taxon>
        <taxon>Dothideomycetes</taxon>
        <taxon>Dothideomycetes incertae sedis</taxon>
        <taxon>Coniosporium</taxon>
    </lineage>
</organism>
<name>A0ACC3DVY5_9PEZI</name>